<dbReference type="EMBL" id="CP104395">
    <property type="protein sequence ID" value="WEL19261.1"/>
    <property type="molecule type" value="Genomic_DNA"/>
</dbReference>
<keyword evidence="2 5" id="KW-0808">Transferase</keyword>
<evidence type="ECO:0000256" key="2">
    <source>
        <dbReference type="ARBA" id="ARBA00022679"/>
    </source>
</evidence>
<dbReference type="InterPro" id="IPR029044">
    <property type="entry name" value="Nucleotide-diphossugar_trans"/>
</dbReference>
<keyword evidence="3" id="KW-1133">Transmembrane helix</keyword>
<dbReference type="InterPro" id="IPR001173">
    <property type="entry name" value="Glyco_trans_2-like"/>
</dbReference>
<reference evidence="5 6" key="1">
    <citation type="submission" date="2022-09" db="EMBL/GenBank/DDBJ databases">
        <title>Xylan utilization by haloarchaea-nanohaloarchaea associations.</title>
        <authorList>
            <person name="Yakimov M."/>
        </authorList>
    </citation>
    <scope>NUCLEOTIDE SEQUENCE [LARGE SCALE GENOMIC DNA]</scope>
    <source>
        <strain evidence="5 6">SVXNc</strain>
    </source>
</reference>
<dbReference type="Proteomes" id="UP001218034">
    <property type="component" value="Chromosome"/>
</dbReference>
<dbReference type="GO" id="GO:0016740">
    <property type="term" value="F:transferase activity"/>
    <property type="evidence" value="ECO:0007669"/>
    <property type="project" value="UniProtKB-KW"/>
</dbReference>
<sequence>MGLLTLTLAFALIGSSVFFAAFYISVFLNDESKYSETVSLDSYPKLTIVMPAFNEEGVVRTSLSAVQNLDYPNYEVKFVDDGSTDGTLEIAKEMIDESITEIIESSENEGKAAALNKGLDSTDSEYMVVVDADSKVDGPLLKEAVETIEVDSNIGAVISAIMPLNSNTLVRRLQVVEYRLRDFYRNLMADVQILDVTPGAFSMYRTRDLNDIGGFDVGNLTEDLEMAWSLRKHGRDIEMVRKKRSYTELPGTLKGLHNQRVRWARGHIQNLFKHKDMFFNSRYGWFGLFHMPATTMFAGFSILGFVMVLWGLGEQAYNLFITFSSVGFKMPSLEFSLVRWLLALDMKVYVPLASSLGLTAYIMTKAYQGFGEDVKHPVALAVYFFGYFMIKPVFWISAILKELLRTKRTWT</sequence>
<dbReference type="Pfam" id="PF00535">
    <property type="entry name" value="Glycos_transf_2"/>
    <property type="match status" value="1"/>
</dbReference>
<evidence type="ECO:0000256" key="1">
    <source>
        <dbReference type="ARBA" id="ARBA00022676"/>
    </source>
</evidence>
<gene>
    <name evidence="5" type="ORF">SVXNc_0233</name>
</gene>
<feature type="domain" description="Glycosyltransferase 2-like" evidence="4">
    <location>
        <begin position="47"/>
        <end position="211"/>
    </location>
</feature>
<dbReference type="Gene3D" id="3.90.550.10">
    <property type="entry name" value="Spore Coat Polysaccharide Biosynthesis Protein SpsA, Chain A"/>
    <property type="match status" value="1"/>
</dbReference>
<name>A0ABY8CDG5_9ARCH</name>
<feature type="transmembrane region" description="Helical" evidence="3">
    <location>
        <begin position="380"/>
        <end position="400"/>
    </location>
</feature>
<keyword evidence="3" id="KW-0472">Membrane</keyword>
<accession>A0ABY8CDG5</accession>
<feature type="transmembrane region" description="Helical" evidence="3">
    <location>
        <begin position="283"/>
        <end position="310"/>
    </location>
</feature>
<dbReference type="PANTHER" id="PTHR43630">
    <property type="entry name" value="POLY-BETA-1,6-N-ACETYL-D-GLUCOSAMINE SYNTHASE"/>
    <property type="match status" value="1"/>
</dbReference>
<keyword evidence="6" id="KW-1185">Reference proteome</keyword>
<feature type="transmembrane region" description="Helical" evidence="3">
    <location>
        <begin position="349"/>
        <end position="368"/>
    </location>
</feature>
<evidence type="ECO:0000313" key="6">
    <source>
        <dbReference type="Proteomes" id="UP001218034"/>
    </source>
</evidence>
<keyword evidence="1" id="KW-0328">Glycosyltransferase</keyword>
<feature type="transmembrane region" description="Helical" evidence="3">
    <location>
        <begin position="6"/>
        <end position="28"/>
    </location>
</feature>
<feature type="transmembrane region" description="Helical" evidence="3">
    <location>
        <begin position="316"/>
        <end position="337"/>
    </location>
</feature>
<organism evidence="5 6">
    <name type="scientific">Candidatus Nanohalococcus occultus</name>
    <dbReference type="NCBI Taxonomy" id="2978047"/>
    <lineage>
        <taxon>Archaea</taxon>
        <taxon>Candidatus Nanohalarchaeota</taxon>
        <taxon>Candidatus Nanohalarchaeota incertae sedis</taxon>
        <taxon>Candidatus Nanohalococcus</taxon>
    </lineage>
</organism>
<dbReference type="PANTHER" id="PTHR43630:SF1">
    <property type="entry name" value="POLY-BETA-1,6-N-ACETYL-D-GLUCOSAMINE SYNTHASE"/>
    <property type="match status" value="1"/>
</dbReference>
<keyword evidence="3" id="KW-0812">Transmembrane</keyword>
<dbReference type="GeneID" id="90589668"/>
<evidence type="ECO:0000313" key="5">
    <source>
        <dbReference type="EMBL" id="WEL19261.1"/>
    </source>
</evidence>
<protein>
    <submittedName>
        <fullName evidence="5">Glycosyl transferase family 2</fullName>
    </submittedName>
</protein>
<dbReference type="SUPFAM" id="SSF53448">
    <property type="entry name" value="Nucleotide-diphospho-sugar transferases"/>
    <property type="match status" value="1"/>
</dbReference>
<dbReference type="RefSeq" id="WP_347722132.1">
    <property type="nucleotide sequence ID" value="NZ_CP104395.1"/>
</dbReference>
<dbReference type="CDD" id="cd06423">
    <property type="entry name" value="CESA_like"/>
    <property type="match status" value="1"/>
</dbReference>
<evidence type="ECO:0000259" key="4">
    <source>
        <dbReference type="Pfam" id="PF00535"/>
    </source>
</evidence>
<proteinExistence type="predicted"/>
<evidence type="ECO:0000256" key="3">
    <source>
        <dbReference type="SAM" id="Phobius"/>
    </source>
</evidence>